<evidence type="ECO:0000259" key="11">
    <source>
        <dbReference type="Pfam" id="PF04592"/>
    </source>
</evidence>
<feature type="region of interest" description="Disordered" evidence="9">
    <location>
        <begin position="204"/>
        <end position="270"/>
    </location>
</feature>
<dbReference type="EMBL" id="ADFV01081340">
    <property type="status" value="NOT_ANNOTATED_CDS"/>
    <property type="molecule type" value="Genomic_DNA"/>
</dbReference>
<feature type="compositionally biased region" description="Basic residues" evidence="9">
    <location>
        <begin position="206"/>
        <end position="218"/>
    </location>
</feature>
<dbReference type="AlphaFoldDB" id="A0A2I3H6I7"/>
<dbReference type="GO" id="GO:0001887">
    <property type="term" value="P:selenium compound metabolic process"/>
    <property type="evidence" value="ECO:0007669"/>
    <property type="project" value="TreeGrafter"/>
</dbReference>
<keyword evidence="6" id="KW-0712">Selenocysteine</keyword>
<dbReference type="Proteomes" id="UP000001073">
    <property type="component" value="Chromosome 6"/>
</dbReference>
<feature type="domain" description="Selenoprotein P N-terminal" evidence="11">
    <location>
        <begin position="23"/>
        <end position="249"/>
    </location>
</feature>
<keyword evidence="14" id="KW-1185">Reference proteome</keyword>
<evidence type="ECO:0000256" key="1">
    <source>
        <dbReference type="ARBA" id="ARBA00004613"/>
    </source>
</evidence>
<dbReference type="PANTHER" id="PTHR10105:SF3">
    <property type="entry name" value="SELENOPROTEIN P"/>
    <property type="match status" value="1"/>
</dbReference>
<dbReference type="FunCoup" id="A0A2I3H6I7">
    <property type="interactions" value="65"/>
</dbReference>
<evidence type="ECO:0000256" key="8">
    <source>
        <dbReference type="ARBA" id="ARBA00023266"/>
    </source>
</evidence>
<dbReference type="InterPro" id="IPR007672">
    <property type="entry name" value="SelP_C"/>
</dbReference>
<dbReference type="InParanoid" id="A0A2I3H6I7"/>
<keyword evidence="7" id="KW-0325">Glycoprotein</keyword>
<evidence type="ECO:0000259" key="12">
    <source>
        <dbReference type="Pfam" id="PF04593"/>
    </source>
</evidence>
<keyword evidence="5 10" id="KW-0732">Signal</keyword>
<keyword evidence="4" id="KW-0964">Secreted</keyword>
<organism evidence="13 14">
    <name type="scientific">Nomascus leucogenys</name>
    <name type="common">Northern white-cheeked gibbon</name>
    <name type="synonym">Hylobates leucogenys</name>
    <dbReference type="NCBI Taxonomy" id="61853"/>
    <lineage>
        <taxon>Eukaryota</taxon>
        <taxon>Metazoa</taxon>
        <taxon>Chordata</taxon>
        <taxon>Craniata</taxon>
        <taxon>Vertebrata</taxon>
        <taxon>Euteleostomi</taxon>
        <taxon>Mammalia</taxon>
        <taxon>Eutheria</taxon>
        <taxon>Euarchontoglires</taxon>
        <taxon>Primates</taxon>
        <taxon>Haplorrhini</taxon>
        <taxon>Catarrhini</taxon>
        <taxon>Hylobatidae</taxon>
        <taxon>Nomascus</taxon>
    </lineage>
</organism>
<proteinExistence type="inferred from homology"/>
<dbReference type="Pfam" id="PF04592">
    <property type="entry name" value="SelP_N"/>
    <property type="match status" value="1"/>
</dbReference>
<feature type="chain" id="PRO_5014175533" description="Selenoprotein P" evidence="10">
    <location>
        <begin position="22"/>
        <end position="341"/>
    </location>
</feature>
<evidence type="ECO:0000256" key="6">
    <source>
        <dbReference type="ARBA" id="ARBA00022933"/>
    </source>
</evidence>
<dbReference type="PANTHER" id="PTHR10105">
    <property type="entry name" value="SELENOPROTEIN P"/>
    <property type="match status" value="1"/>
</dbReference>
<evidence type="ECO:0000256" key="7">
    <source>
        <dbReference type="ARBA" id="ARBA00023180"/>
    </source>
</evidence>
<feature type="compositionally biased region" description="Basic residues" evidence="9">
    <location>
        <begin position="245"/>
        <end position="257"/>
    </location>
</feature>
<feature type="signal peptide" evidence="10">
    <location>
        <begin position="1"/>
        <end position="21"/>
    </location>
</feature>
<keyword evidence="8" id="KW-0711">Selenium</keyword>
<reference evidence="13" key="2">
    <citation type="submission" date="2025-08" db="UniProtKB">
        <authorList>
            <consortium name="Ensembl"/>
        </authorList>
    </citation>
    <scope>IDENTIFICATION</scope>
</reference>
<comment type="subcellular location">
    <subcellularLocation>
        <location evidence="1">Secreted</location>
    </subcellularLocation>
</comment>
<dbReference type="InterPro" id="IPR037941">
    <property type="entry name" value="SeP"/>
</dbReference>
<protein>
    <recommendedName>
        <fullName evidence="3">Selenoprotein P</fullName>
    </recommendedName>
</protein>
<name>A0A2I3H6I7_NOMLE</name>
<evidence type="ECO:0000256" key="10">
    <source>
        <dbReference type="SAM" id="SignalP"/>
    </source>
</evidence>
<dbReference type="GeneTree" id="ENSGT00510000049326"/>
<evidence type="ECO:0000313" key="14">
    <source>
        <dbReference type="Proteomes" id="UP000001073"/>
    </source>
</evidence>
<dbReference type="GO" id="GO:0005576">
    <property type="term" value="C:extracellular region"/>
    <property type="evidence" value="ECO:0007669"/>
    <property type="project" value="UniProtKB-SubCell"/>
</dbReference>
<dbReference type="GO" id="GO:0008430">
    <property type="term" value="F:selenium binding"/>
    <property type="evidence" value="ECO:0007669"/>
    <property type="project" value="InterPro"/>
</dbReference>
<reference evidence="13" key="3">
    <citation type="submission" date="2025-09" db="UniProtKB">
        <authorList>
            <consortium name="Ensembl"/>
        </authorList>
    </citation>
    <scope>IDENTIFICATION</scope>
</reference>
<accession>A0A2I3H6I7</accession>
<feature type="domain" description="Selenoprotein P C-terminal" evidence="12">
    <location>
        <begin position="253"/>
        <end position="336"/>
    </location>
</feature>
<evidence type="ECO:0000256" key="3">
    <source>
        <dbReference type="ARBA" id="ARBA00020491"/>
    </source>
</evidence>
<gene>
    <name evidence="13" type="primary">SELENOP</name>
</gene>
<reference evidence="13 14" key="1">
    <citation type="submission" date="2012-10" db="EMBL/GenBank/DDBJ databases">
        <authorList>
            <consortium name="Gibbon Genome Sequencing Consortium"/>
        </authorList>
    </citation>
    <scope>NUCLEOTIDE SEQUENCE [LARGE SCALE GENOMIC DNA]</scope>
</reference>
<dbReference type="OMA" id="XQASQQL"/>
<dbReference type="Pfam" id="PF04593">
    <property type="entry name" value="SelP_C"/>
    <property type="match status" value="1"/>
</dbReference>
<comment type="similarity">
    <text evidence="2">Belongs to the selenoprotein P family.</text>
</comment>
<evidence type="ECO:0000256" key="5">
    <source>
        <dbReference type="ARBA" id="ARBA00022729"/>
    </source>
</evidence>
<feature type="compositionally biased region" description="Basic and acidic residues" evidence="9">
    <location>
        <begin position="258"/>
        <end position="270"/>
    </location>
</feature>
<dbReference type="Ensembl" id="ENSNLET00000045691.1">
    <property type="protein sequence ID" value="ENSNLEP00000039253.1"/>
    <property type="gene ID" value="ENSNLEG00000029119.1"/>
</dbReference>
<evidence type="ECO:0000256" key="9">
    <source>
        <dbReference type="SAM" id="MobiDB-lite"/>
    </source>
</evidence>
<evidence type="ECO:0000313" key="13">
    <source>
        <dbReference type="Ensembl" id="ENSNLEP00000039253.1"/>
    </source>
</evidence>
<dbReference type="InterPro" id="IPR007671">
    <property type="entry name" value="Selenoprotein-P_N"/>
</dbReference>
<sequence>MWRSLGVVLALCLLSLGGTESQDQSSLCKQPPAWSIRDQDPMINSNGSVTVVALLQANYSFYVFLLKYFRLEDLRVKLKKEGYSNISYIVVNHQGISSRLKYTHLKNKVSEHIPVYQQEENQTDVWTLLNGSKDDFLIYDRCGRLAYHLGLPFSFLTFPYVEEAIKIAYCEKKCGNCSLTTPKDEDFCKSVSLATVDKTVEAPSSHYHHEHHHNHGHQHLGSSELSENQQPGAPDAPPHPAPLGLHHHHKHKGQHRQGHPENRDMPGSEDLQHLQKKCINQLLCKLPKDSELAPRSCCCHCRHLIFEKTGSCKENLPSLCKENITESCHQQLIPTENKAKK</sequence>
<evidence type="ECO:0000256" key="2">
    <source>
        <dbReference type="ARBA" id="ARBA00010035"/>
    </source>
</evidence>
<evidence type="ECO:0000256" key="4">
    <source>
        <dbReference type="ARBA" id="ARBA00022525"/>
    </source>
</evidence>